<evidence type="ECO:0000256" key="1">
    <source>
        <dbReference type="SAM" id="MobiDB-lite"/>
    </source>
</evidence>
<dbReference type="RefSeq" id="XP_009541925.1">
    <property type="nucleotide sequence ID" value="XM_009543630.1"/>
</dbReference>
<feature type="region of interest" description="Disordered" evidence="1">
    <location>
        <begin position="722"/>
        <end position="797"/>
    </location>
</feature>
<feature type="compositionally biased region" description="Acidic residues" evidence="1">
    <location>
        <begin position="788"/>
        <end position="797"/>
    </location>
</feature>
<protein>
    <submittedName>
        <fullName evidence="2">Uncharacterized protein</fullName>
    </submittedName>
</protein>
<reference evidence="2 3" key="1">
    <citation type="journal article" date="2012" name="New Phytol.">
        <title>Insight into trade-off between wood decay and parasitism from the genome of a fungal forest pathogen.</title>
        <authorList>
            <person name="Olson A."/>
            <person name="Aerts A."/>
            <person name="Asiegbu F."/>
            <person name="Belbahri L."/>
            <person name="Bouzid O."/>
            <person name="Broberg A."/>
            <person name="Canback B."/>
            <person name="Coutinho P.M."/>
            <person name="Cullen D."/>
            <person name="Dalman K."/>
            <person name="Deflorio G."/>
            <person name="van Diepen L.T."/>
            <person name="Dunand C."/>
            <person name="Duplessis S."/>
            <person name="Durling M."/>
            <person name="Gonthier P."/>
            <person name="Grimwood J."/>
            <person name="Fossdal C.G."/>
            <person name="Hansson D."/>
            <person name="Henrissat B."/>
            <person name="Hietala A."/>
            <person name="Himmelstrand K."/>
            <person name="Hoffmeister D."/>
            <person name="Hogberg N."/>
            <person name="James T.Y."/>
            <person name="Karlsson M."/>
            <person name="Kohler A."/>
            <person name="Kues U."/>
            <person name="Lee Y.H."/>
            <person name="Lin Y.C."/>
            <person name="Lind M."/>
            <person name="Lindquist E."/>
            <person name="Lombard V."/>
            <person name="Lucas S."/>
            <person name="Lunden K."/>
            <person name="Morin E."/>
            <person name="Murat C."/>
            <person name="Park J."/>
            <person name="Raffaello T."/>
            <person name="Rouze P."/>
            <person name="Salamov A."/>
            <person name="Schmutz J."/>
            <person name="Solheim H."/>
            <person name="Stahlberg J."/>
            <person name="Velez H."/>
            <person name="de Vries R.P."/>
            <person name="Wiebenga A."/>
            <person name="Woodward S."/>
            <person name="Yakovlev I."/>
            <person name="Garbelotto M."/>
            <person name="Martin F."/>
            <person name="Grigoriev I.V."/>
            <person name="Stenlid J."/>
        </authorList>
    </citation>
    <scope>NUCLEOTIDE SEQUENCE [LARGE SCALE GENOMIC DNA]</scope>
    <source>
        <strain evidence="2 3">TC 32-1</strain>
    </source>
</reference>
<feature type="compositionally biased region" description="Acidic residues" evidence="1">
    <location>
        <begin position="722"/>
        <end position="735"/>
    </location>
</feature>
<dbReference type="OrthoDB" id="2755811at2759"/>
<feature type="compositionally biased region" description="Low complexity" evidence="1">
    <location>
        <begin position="131"/>
        <end position="145"/>
    </location>
</feature>
<dbReference type="InParanoid" id="W4KI85"/>
<gene>
    <name evidence="2" type="ORF">HETIRDRAFT_424503</name>
</gene>
<dbReference type="AlphaFoldDB" id="W4KI85"/>
<feature type="compositionally biased region" description="Basic and acidic residues" evidence="1">
    <location>
        <begin position="746"/>
        <end position="763"/>
    </location>
</feature>
<feature type="compositionally biased region" description="Polar residues" evidence="1">
    <location>
        <begin position="1"/>
        <end position="20"/>
    </location>
</feature>
<feature type="compositionally biased region" description="Polar residues" evidence="1">
    <location>
        <begin position="59"/>
        <end position="81"/>
    </location>
</feature>
<feature type="region of interest" description="Disordered" evidence="1">
    <location>
        <begin position="371"/>
        <end position="395"/>
    </location>
</feature>
<feature type="compositionally biased region" description="Acidic residues" evidence="1">
    <location>
        <begin position="234"/>
        <end position="245"/>
    </location>
</feature>
<dbReference type="eggNOG" id="ENOG502T1S7">
    <property type="taxonomic scope" value="Eukaryota"/>
</dbReference>
<feature type="region of interest" description="Disordered" evidence="1">
    <location>
        <begin position="1"/>
        <end position="195"/>
    </location>
</feature>
<evidence type="ECO:0000313" key="2">
    <source>
        <dbReference type="EMBL" id="ETW85030.1"/>
    </source>
</evidence>
<evidence type="ECO:0000313" key="3">
    <source>
        <dbReference type="Proteomes" id="UP000030671"/>
    </source>
</evidence>
<dbReference type="Proteomes" id="UP000030671">
    <property type="component" value="Unassembled WGS sequence"/>
</dbReference>
<proteinExistence type="predicted"/>
<keyword evidence="3" id="KW-1185">Reference proteome</keyword>
<feature type="compositionally biased region" description="Basic and acidic residues" evidence="1">
    <location>
        <begin position="154"/>
        <end position="181"/>
    </location>
</feature>
<organism evidence="2 3">
    <name type="scientific">Heterobasidion irregulare (strain TC 32-1)</name>
    <dbReference type="NCBI Taxonomy" id="747525"/>
    <lineage>
        <taxon>Eukaryota</taxon>
        <taxon>Fungi</taxon>
        <taxon>Dikarya</taxon>
        <taxon>Basidiomycota</taxon>
        <taxon>Agaricomycotina</taxon>
        <taxon>Agaricomycetes</taxon>
        <taxon>Russulales</taxon>
        <taxon>Bondarzewiaceae</taxon>
        <taxon>Heterobasidion</taxon>
        <taxon>Heterobasidion annosum species complex</taxon>
    </lineage>
</organism>
<name>W4KI85_HETIT</name>
<dbReference type="KEGG" id="hir:HETIRDRAFT_424503"/>
<dbReference type="GeneID" id="20673970"/>
<feature type="region of interest" description="Disordered" evidence="1">
    <location>
        <begin position="234"/>
        <end position="270"/>
    </location>
</feature>
<dbReference type="EMBL" id="KI925455">
    <property type="protein sequence ID" value="ETW85030.1"/>
    <property type="molecule type" value="Genomic_DNA"/>
</dbReference>
<feature type="compositionally biased region" description="Acidic residues" evidence="1">
    <location>
        <begin position="383"/>
        <end position="392"/>
    </location>
</feature>
<feature type="compositionally biased region" description="Acidic residues" evidence="1">
    <location>
        <begin position="764"/>
        <end position="779"/>
    </location>
</feature>
<accession>W4KI85</accession>
<sequence length="797" mass="88611">MVSATAKQTWTSASTNQSQERASHTIIDEDNAISLTAHSSSSKKKELSASPVVRKESVSTRQVSENRQSGNPQANKETLSRWQVPADRQSGDFQAKEGHHVDKPMRRSQRSINPHPANSAGLFKRTRAEVAKSAQAKRSAKASVVQAKSQSTEAAKKSEAEGIKKLAQLEDQRRREDRAEEAYLNASVDERDRNEDIPATDGLVEANNLTAMDVDDSIHDRKISYQRHIHEDEEDGGIVSDDMDVMDGSTKSPASSKKHRTQAEKRKARATEVRLSVSAVREVARAPKRTLLTAELSNLSAPARKKSKGAQHSALEADWREKVSSKLKGHTATSPSLHSKTPSCMLLPSTLIQQARRTPSVPQATIRRIKPRISRSEERNIDSEEGSPDSDIEGGFTDVNVATPKEDAVKAKASTRKLNTVVVALNEDETPVDMNALRRPRSQVGPAKSLSKSQLPEWAKKHWDSKIIPTLLDFYGIQDDPWNLDGDDGVTLFRTALQQTINLVCPGIKYTPMPVRDKVYLIHSNDVSYAIILPWIDAKHAKIDDTSQGLGISNSVKSQKARQAVYDWHRRFQTKAIQAVKSTVASLGNKNTVKAFVQKALQPKYGAAYWATPDPERPEGAMQSIYIVKVLAMHVKSTQGSIFTQKYYPVGSLCLAVLAVKRAFLAYSTGSFKPLNTSFSEEHCGTKTQDLRQGLTIRTFLKKPHRQDELAERISRYLANGDDIEDRGFDDDENAIVDRSSPPPSNDEHDLLDDDRLNDSDDRYAEDDGMNNDYEDNEDCLDRTQCGETDEDDYDDA</sequence>
<feature type="compositionally biased region" description="Basic and acidic residues" evidence="1">
    <location>
        <begin position="94"/>
        <end position="105"/>
    </location>
</feature>
<dbReference type="HOGENOM" id="CLU_352676_0_0_1"/>
<feature type="compositionally biased region" description="Basic and acidic residues" evidence="1">
    <location>
        <begin position="261"/>
        <end position="270"/>
    </location>
</feature>
<feature type="compositionally biased region" description="Basic and acidic residues" evidence="1">
    <location>
        <begin position="43"/>
        <end position="58"/>
    </location>
</feature>